<dbReference type="AlphaFoldDB" id="H8GR37"/>
<feature type="signal peptide" evidence="1">
    <location>
        <begin position="1"/>
        <end position="18"/>
    </location>
</feature>
<keyword evidence="3" id="KW-1185">Reference proteome</keyword>
<dbReference type="Proteomes" id="UP000005090">
    <property type="component" value="Chromosome"/>
</dbReference>
<name>H8GR37_METAL</name>
<dbReference type="EMBL" id="CM001475">
    <property type="protein sequence ID" value="EIC29864.1"/>
    <property type="molecule type" value="Genomic_DNA"/>
</dbReference>
<evidence type="ECO:0000256" key="1">
    <source>
        <dbReference type="SAM" id="SignalP"/>
    </source>
</evidence>
<reference evidence="2 3" key="1">
    <citation type="journal article" date="2013" name="Genome Announc.">
        <title>Genome Sequence of the Obligate Gammaproteobacterial Methanotroph Methylomicrobium album Strain BG8.</title>
        <authorList>
            <person name="Kits K.D."/>
            <person name="Kalyuzhnaya M.G."/>
            <person name="Klotz M.G."/>
            <person name="Jetten M.S."/>
            <person name="Op den Camp H.J."/>
            <person name="Vuilleumier S."/>
            <person name="Bringel F."/>
            <person name="Dispirito A.A."/>
            <person name="Murrell J.C."/>
            <person name="Bruce D."/>
            <person name="Cheng J.F."/>
            <person name="Copeland A."/>
            <person name="Goodwin L."/>
            <person name="Hauser L."/>
            <person name="Lajus A."/>
            <person name="Land M.L."/>
            <person name="Lapidus A."/>
            <person name="Lucas S."/>
            <person name="Medigue C."/>
            <person name="Pitluck S."/>
            <person name="Woyke T."/>
            <person name="Zeytun A."/>
            <person name="Stein L.Y."/>
        </authorList>
    </citation>
    <scope>NUCLEOTIDE SEQUENCE [LARGE SCALE GENOMIC DNA]</scope>
    <source>
        <strain evidence="2 3">BG8</strain>
    </source>
</reference>
<sequence length="154" mass="17046">MKKLILAMLMTQPFASQADQASYVEIGGGKIAMLVMDSPLCKSEEWSQQVVVGCPQPGENAFYVPTALIFGKDGSLVKTLPFFDNKCVYYYQTLARSGQKLIVMARVGEFASDTISYPDCPFDAGTLLREVRDMQNGKLVSQTVLQNYRTTLIP</sequence>
<organism evidence="2 3">
    <name type="scientific">Methylomicrobium album BG8</name>
    <dbReference type="NCBI Taxonomy" id="686340"/>
    <lineage>
        <taxon>Bacteria</taxon>
        <taxon>Pseudomonadati</taxon>
        <taxon>Pseudomonadota</taxon>
        <taxon>Gammaproteobacteria</taxon>
        <taxon>Methylococcales</taxon>
        <taxon>Methylococcaceae</taxon>
        <taxon>Methylomicrobium</taxon>
    </lineage>
</organism>
<protein>
    <submittedName>
        <fullName evidence="2">Uncharacterized protein</fullName>
    </submittedName>
</protein>
<dbReference type="RefSeq" id="WP_005372071.1">
    <property type="nucleotide sequence ID" value="NZ_CM001475.1"/>
</dbReference>
<proteinExistence type="predicted"/>
<feature type="chain" id="PRO_5003613763" evidence="1">
    <location>
        <begin position="19"/>
        <end position="154"/>
    </location>
</feature>
<gene>
    <name evidence="2" type="ORF">Metal_2109</name>
</gene>
<dbReference type="HOGENOM" id="CLU_1702193_0_0_6"/>
<keyword evidence="1" id="KW-0732">Signal</keyword>
<evidence type="ECO:0000313" key="3">
    <source>
        <dbReference type="Proteomes" id="UP000005090"/>
    </source>
</evidence>
<evidence type="ECO:0000313" key="2">
    <source>
        <dbReference type="EMBL" id="EIC29864.1"/>
    </source>
</evidence>
<accession>H8GR37</accession>